<organism evidence="2 3">
    <name type="scientific">Eubacterium limosum</name>
    <dbReference type="NCBI Taxonomy" id="1736"/>
    <lineage>
        <taxon>Bacteria</taxon>
        <taxon>Bacillati</taxon>
        <taxon>Bacillota</taxon>
        <taxon>Clostridia</taxon>
        <taxon>Eubacteriales</taxon>
        <taxon>Eubacteriaceae</taxon>
        <taxon>Eubacterium</taxon>
    </lineage>
</organism>
<evidence type="ECO:0000259" key="1">
    <source>
        <dbReference type="Pfam" id="PF03432"/>
    </source>
</evidence>
<sequence length="547" mass="64417">MALIRMISRKTKDKPSRFFEAVKYCVKNAKVSLENGDQLKHSWNCSDDPAEAYQLMRTTQRLYDQQNADFLYVHFIQSFPNDQGISPDLAHEIGVELINSLPEIFNGFEIIMGTHMDTGTWHNDFVLNRTNFLTGKRWHQSKEDLRRLKEKSIQLCEEKGITLSWVKDKGKATISTKTRGEFENQKNNTSWKTEMYKTVIYALDQSSDKWSFMLKMQEFGYRTNWWDDRDYVTFINPHNFRCRSTTLNPEWCKTELENLLKEDKEASKMEGQKSDFGDKKALSKDTQTAKGVVNYAIQHATSREDFILFLKNKGYDVTWINERKNITIKKGNKTFRLATLMRPEEWDKEKLMAQFEKNRLLGDNLKVENSHINPDRDQQEDLFDFNDIDKQLKASFNQSMRYSLNESELFNHMQNLGYRMVKTTDSYEIKVNDHLTVPIERLNRYGDGDFWTISKMKDTFDRNTYYEKKAPVKSEYERKKYVRTVGVCRNVRSQIAHQIEAYHASAGGMQYEQLEGQALKELAIRLASSEKMDWESKGYDYGKDSER</sequence>
<dbReference type="Proteomes" id="UP000192391">
    <property type="component" value="Chromosome"/>
</dbReference>
<dbReference type="EMBL" id="CP019962">
    <property type="protein sequence ID" value="ARD67023.1"/>
    <property type="molecule type" value="Genomic_DNA"/>
</dbReference>
<reference evidence="3" key="1">
    <citation type="journal article" date="2017" name="Sci. Rep.">
        <title>Determination of the Genome and Primary Transcriptome of Syngas Fermenting Eubacterium limosum ATCC 8486.</title>
        <authorList>
            <person name="Song Y."/>
            <person name="Shin J."/>
            <person name="Jeong Y."/>
            <person name="Jin S."/>
            <person name="Lee J.K."/>
            <person name="Kim D.R."/>
            <person name="Kim S.C."/>
            <person name="Cho S."/>
            <person name="Cho B.K."/>
        </authorList>
    </citation>
    <scope>NUCLEOTIDE SEQUENCE [LARGE SCALE GENOMIC DNA]</scope>
    <source>
        <strain evidence="3">ATCC 8486</strain>
    </source>
</reference>
<gene>
    <name evidence="2" type="ORF">B2M23_16445</name>
</gene>
<dbReference type="KEGG" id="elim:B2M23_16445"/>
<evidence type="ECO:0000313" key="3">
    <source>
        <dbReference type="Proteomes" id="UP000192391"/>
    </source>
</evidence>
<protein>
    <recommendedName>
        <fullName evidence="1">MobA/VirD2-like nuclease domain-containing protein</fullName>
    </recommendedName>
</protein>
<name>A0AAC9QWM5_EUBLI</name>
<evidence type="ECO:0000313" key="2">
    <source>
        <dbReference type="EMBL" id="ARD67023.1"/>
    </source>
</evidence>
<proteinExistence type="predicted"/>
<dbReference type="Pfam" id="PF03432">
    <property type="entry name" value="Relaxase"/>
    <property type="match status" value="1"/>
</dbReference>
<feature type="domain" description="MobA/VirD2-like nuclease" evidence="1">
    <location>
        <begin position="36"/>
        <end position="160"/>
    </location>
</feature>
<dbReference type="RefSeq" id="WP_038352329.1">
    <property type="nucleotide sequence ID" value="NZ_CP019962.1"/>
</dbReference>
<dbReference type="AlphaFoldDB" id="A0AAC9QWM5"/>
<accession>A0AAC9QWM5</accession>
<dbReference type="InterPro" id="IPR005094">
    <property type="entry name" value="Endonuclease_MobA/VirD2"/>
</dbReference>